<evidence type="ECO:0000256" key="5">
    <source>
        <dbReference type="ARBA" id="ARBA00023316"/>
    </source>
</evidence>
<accession>A0ABP8W693</accession>
<keyword evidence="3 6" id="KW-0133">Cell shape</keyword>
<evidence type="ECO:0000256" key="1">
    <source>
        <dbReference type="ARBA" id="ARBA00004752"/>
    </source>
</evidence>
<dbReference type="Proteomes" id="UP001501295">
    <property type="component" value="Unassembled WGS sequence"/>
</dbReference>
<dbReference type="InterPro" id="IPR005490">
    <property type="entry name" value="LD_TPept_cat_dom"/>
</dbReference>
<dbReference type="Pfam" id="PF03734">
    <property type="entry name" value="YkuD"/>
    <property type="match status" value="1"/>
</dbReference>
<keyword evidence="2" id="KW-0808">Transferase</keyword>
<evidence type="ECO:0000259" key="8">
    <source>
        <dbReference type="PROSITE" id="PS52029"/>
    </source>
</evidence>
<organism evidence="9 10">
    <name type="scientific">Frondihabitans cladoniiphilus</name>
    <dbReference type="NCBI Taxonomy" id="715785"/>
    <lineage>
        <taxon>Bacteria</taxon>
        <taxon>Bacillati</taxon>
        <taxon>Actinomycetota</taxon>
        <taxon>Actinomycetes</taxon>
        <taxon>Micrococcales</taxon>
        <taxon>Microbacteriaceae</taxon>
        <taxon>Frondihabitans</taxon>
    </lineage>
</organism>
<keyword evidence="7" id="KW-0472">Membrane</keyword>
<dbReference type="CDD" id="cd16913">
    <property type="entry name" value="YkuD_like"/>
    <property type="match status" value="1"/>
</dbReference>
<evidence type="ECO:0000256" key="3">
    <source>
        <dbReference type="ARBA" id="ARBA00022960"/>
    </source>
</evidence>
<feature type="transmembrane region" description="Helical" evidence="7">
    <location>
        <begin position="25"/>
        <end position="48"/>
    </location>
</feature>
<dbReference type="InterPro" id="IPR038063">
    <property type="entry name" value="Transpep_catalytic_dom"/>
</dbReference>
<evidence type="ECO:0000256" key="6">
    <source>
        <dbReference type="PROSITE-ProRule" id="PRU01373"/>
    </source>
</evidence>
<comment type="pathway">
    <text evidence="1 6">Cell wall biogenesis; peptidoglycan biosynthesis.</text>
</comment>
<keyword evidence="4 6" id="KW-0573">Peptidoglycan synthesis</keyword>
<dbReference type="Gene3D" id="2.40.440.10">
    <property type="entry name" value="L,D-transpeptidase catalytic domain-like"/>
    <property type="match status" value="1"/>
</dbReference>
<evidence type="ECO:0000256" key="7">
    <source>
        <dbReference type="SAM" id="Phobius"/>
    </source>
</evidence>
<comment type="caution">
    <text evidence="9">The sequence shown here is derived from an EMBL/GenBank/DDBJ whole genome shotgun (WGS) entry which is preliminary data.</text>
</comment>
<name>A0ABP8W693_9MICO</name>
<evidence type="ECO:0000313" key="10">
    <source>
        <dbReference type="Proteomes" id="UP001501295"/>
    </source>
</evidence>
<feature type="active site" description="Nucleophile" evidence="6">
    <location>
        <position position="299"/>
    </location>
</feature>
<gene>
    <name evidence="9" type="ORF">GCM10025780_26640</name>
</gene>
<feature type="active site" description="Proton donor/acceptor" evidence="6">
    <location>
        <position position="286"/>
    </location>
</feature>
<evidence type="ECO:0000256" key="2">
    <source>
        <dbReference type="ARBA" id="ARBA00022679"/>
    </source>
</evidence>
<evidence type="ECO:0000256" key="4">
    <source>
        <dbReference type="ARBA" id="ARBA00022984"/>
    </source>
</evidence>
<dbReference type="SUPFAM" id="SSF141523">
    <property type="entry name" value="L,D-transpeptidase catalytic domain-like"/>
    <property type="match status" value="1"/>
</dbReference>
<reference evidence="10" key="1">
    <citation type="journal article" date="2019" name="Int. J. Syst. Evol. Microbiol.">
        <title>The Global Catalogue of Microorganisms (GCM) 10K type strain sequencing project: providing services to taxonomists for standard genome sequencing and annotation.</title>
        <authorList>
            <consortium name="The Broad Institute Genomics Platform"/>
            <consortium name="The Broad Institute Genome Sequencing Center for Infectious Disease"/>
            <person name="Wu L."/>
            <person name="Ma J."/>
        </authorList>
    </citation>
    <scope>NUCLEOTIDE SEQUENCE [LARGE SCALE GENOMIC DNA]</scope>
    <source>
        <strain evidence="10">JCM 18956</strain>
    </source>
</reference>
<dbReference type="PROSITE" id="PS52029">
    <property type="entry name" value="LD_TPASE"/>
    <property type="match status" value="1"/>
</dbReference>
<keyword evidence="5 6" id="KW-0961">Cell wall biogenesis/degradation</keyword>
<dbReference type="RefSeq" id="WP_345376391.1">
    <property type="nucleotide sequence ID" value="NZ_BAABLM010000005.1"/>
</dbReference>
<feature type="domain" description="L,D-TPase catalytic" evidence="8">
    <location>
        <begin position="202"/>
        <end position="322"/>
    </location>
</feature>
<keyword evidence="7" id="KW-1133">Transmembrane helix</keyword>
<protein>
    <recommendedName>
        <fullName evidence="8">L,D-TPase catalytic domain-containing protein</fullName>
    </recommendedName>
</protein>
<evidence type="ECO:0000313" key="9">
    <source>
        <dbReference type="EMBL" id="GAA4680123.1"/>
    </source>
</evidence>
<keyword evidence="10" id="KW-1185">Reference proteome</keyword>
<keyword evidence="7" id="KW-0812">Transmembrane</keyword>
<sequence length="322" mass="31953">MAPTPSSRESGFAALALKARRHRGMLVLVSVGTAALVVAAVVAVPALVEGPGRASHAPAIAATVAPVAAATPTAAPRPAPPVVAPAAVAALPEVDYSAVIAGLLPQAAKLPASASTTVYHLNTDAPLFGADPTTPVARFAAKDFLGADSTVVGVEQSGDWALVLTPARSILPSKAPAGVTAPAQTAAWVPTSYLVQVATPAEHVVVSTAAQTVSIVDQAGTVVQSFGAGIGTSTTPTPVGVTGYLEERYVDPSQGTGTHPIQLTSLHSSAADEPYGGSDGGLIGVHYYSAHAGAVSHGCVRLDATALAAIDALPLGTLVTVQ</sequence>
<proteinExistence type="predicted"/>
<dbReference type="EMBL" id="BAABLM010000005">
    <property type="protein sequence ID" value="GAA4680123.1"/>
    <property type="molecule type" value="Genomic_DNA"/>
</dbReference>